<dbReference type="HAMAP" id="MF_01526">
    <property type="entry name" value="UPF0342"/>
    <property type="match status" value="1"/>
</dbReference>
<sequence>MTVNVYDQANALESALRQSEEFQNMKEFYGKVNENPESKALFDEFREIQMNLQQKQMQGEEIQEEEVQKAQKSAEDIEKDENIKSLMEAEQKMSQLIQDLNRVIMKPIEELYGLENQN</sequence>
<feature type="coiled-coil region" evidence="2">
    <location>
        <begin position="45"/>
        <end position="106"/>
    </location>
</feature>
<dbReference type="STRING" id="1432562.WN59_03445"/>
<evidence type="ECO:0000313" key="3">
    <source>
        <dbReference type="EMBL" id="KKK35871.1"/>
    </source>
</evidence>
<name>A0A0M2SQE4_9STAP</name>
<keyword evidence="2" id="KW-0175">Coiled coil</keyword>
<dbReference type="InterPro" id="IPR023378">
    <property type="entry name" value="YheA/YmcA-like_dom_sf"/>
</dbReference>
<dbReference type="OrthoDB" id="9811402at2"/>
<dbReference type="PATRIC" id="fig|1432562.3.peg.697"/>
<accession>A0A0M2SQE4</accession>
<dbReference type="Pfam" id="PF06133">
    <property type="entry name" value="Com_YlbF"/>
    <property type="match status" value="1"/>
</dbReference>
<reference evidence="3 4" key="1">
    <citation type="submission" date="2015-04" db="EMBL/GenBank/DDBJ databases">
        <title>Taxonomic description and genome sequence of Salinicoccus sediminis sp. nov., a novel hyper halotolerant bacterium isolated from marine sediment.</title>
        <authorList>
            <person name="Mathan Kumar R."/>
            <person name="Kaur G."/>
            <person name="Kumar N."/>
            <person name="Kumar A."/>
            <person name="Singh N.K."/>
            <person name="Kaur N."/>
            <person name="Mayilraj S."/>
        </authorList>
    </citation>
    <scope>NUCLEOTIDE SEQUENCE [LARGE SCALE GENOMIC DNA]</scope>
    <source>
        <strain evidence="3 4">SV-16</strain>
    </source>
</reference>
<evidence type="ECO:0000256" key="2">
    <source>
        <dbReference type="SAM" id="Coils"/>
    </source>
</evidence>
<proteinExistence type="inferred from homology"/>
<protein>
    <recommendedName>
        <fullName evidence="1">UPF0342 protein WN59_03445</fullName>
    </recommendedName>
</protein>
<comment type="caution">
    <text evidence="3">The sequence shown here is derived from an EMBL/GenBank/DDBJ whole genome shotgun (WGS) entry which is preliminary data.</text>
</comment>
<gene>
    <name evidence="3" type="ORF">WN59_03445</name>
</gene>
<dbReference type="Proteomes" id="UP000034287">
    <property type="component" value="Unassembled WGS sequence"/>
</dbReference>
<dbReference type="SUPFAM" id="SSF158622">
    <property type="entry name" value="YheA/YmcA-like"/>
    <property type="match status" value="1"/>
</dbReference>
<dbReference type="InterPro" id="IPR010368">
    <property type="entry name" value="Com_YlbF"/>
</dbReference>
<keyword evidence="4" id="KW-1185">Reference proteome</keyword>
<dbReference type="RefSeq" id="WP_046512571.1">
    <property type="nucleotide sequence ID" value="NZ_LAYZ01000001.1"/>
</dbReference>
<comment type="similarity">
    <text evidence="1">Belongs to the UPF0342 family.</text>
</comment>
<evidence type="ECO:0000256" key="1">
    <source>
        <dbReference type="HAMAP-Rule" id="MF_01526"/>
    </source>
</evidence>
<dbReference type="EMBL" id="LAYZ01000001">
    <property type="protein sequence ID" value="KKK35871.1"/>
    <property type="molecule type" value="Genomic_DNA"/>
</dbReference>
<organism evidence="3 4">
    <name type="scientific">Salinicoccus sediminis</name>
    <dbReference type="NCBI Taxonomy" id="1432562"/>
    <lineage>
        <taxon>Bacteria</taxon>
        <taxon>Bacillati</taxon>
        <taxon>Bacillota</taxon>
        <taxon>Bacilli</taxon>
        <taxon>Bacillales</taxon>
        <taxon>Staphylococcaceae</taxon>
        <taxon>Salinicoccus</taxon>
    </lineage>
</organism>
<dbReference type="Gene3D" id="1.20.1500.10">
    <property type="entry name" value="YheA/YmcA-like"/>
    <property type="match status" value="1"/>
</dbReference>
<dbReference type="AlphaFoldDB" id="A0A0M2SQE4"/>
<evidence type="ECO:0000313" key="4">
    <source>
        <dbReference type="Proteomes" id="UP000034287"/>
    </source>
</evidence>